<gene>
    <name evidence="8" type="ORF">HN018_06215</name>
</gene>
<dbReference type="PANTHER" id="PTHR23517:SF13">
    <property type="entry name" value="MAJOR FACILITATOR SUPERFAMILY MFS_1"/>
    <property type="match status" value="1"/>
</dbReference>
<evidence type="ECO:0000256" key="3">
    <source>
        <dbReference type="ARBA" id="ARBA00022475"/>
    </source>
</evidence>
<evidence type="ECO:0000256" key="1">
    <source>
        <dbReference type="ARBA" id="ARBA00004651"/>
    </source>
</evidence>
<evidence type="ECO:0000256" key="2">
    <source>
        <dbReference type="ARBA" id="ARBA00022448"/>
    </source>
</evidence>
<keyword evidence="3" id="KW-1003">Cell membrane</keyword>
<evidence type="ECO:0000256" key="4">
    <source>
        <dbReference type="ARBA" id="ARBA00022692"/>
    </source>
</evidence>
<feature type="transmembrane region" description="Helical" evidence="7">
    <location>
        <begin position="341"/>
        <end position="363"/>
    </location>
</feature>
<dbReference type="Gene3D" id="1.20.1250.20">
    <property type="entry name" value="MFS general substrate transporter like domains"/>
    <property type="match status" value="1"/>
</dbReference>
<organism evidence="8 9">
    <name type="scientific">Lichenicola cladoniae</name>
    <dbReference type="NCBI Taxonomy" id="1484109"/>
    <lineage>
        <taxon>Bacteria</taxon>
        <taxon>Pseudomonadati</taxon>
        <taxon>Pseudomonadota</taxon>
        <taxon>Alphaproteobacteria</taxon>
        <taxon>Acetobacterales</taxon>
        <taxon>Acetobacteraceae</taxon>
        <taxon>Lichenicola</taxon>
    </lineage>
</organism>
<evidence type="ECO:0000313" key="8">
    <source>
        <dbReference type="EMBL" id="QKE89691.1"/>
    </source>
</evidence>
<dbReference type="Pfam" id="PF07690">
    <property type="entry name" value="MFS_1"/>
    <property type="match status" value="1"/>
</dbReference>
<dbReference type="InterPro" id="IPR011701">
    <property type="entry name" value="MFS"/>
</dbReference>
<keyword evidence="2" id="KW-0813">Transport</keyword>
<feature type="transmembrane region" description="Helical" evidence="7">
    <location>
        <begin position="108"/>
        <end position="130"/>
    </location>
</feature>
<keyword evidence="5 7" id="KW-1133">Transmembrane helix</keyword>
<feature type="transmembrane region" description="Helical" evidence="7">
    <location>
        <begin position="48"/>
        <end position="71"/>
    </location>
</feature>
<keyword evidence="6 7" id="KW-0472">Membrane</keyword>
<feature type="transmembrane region" description="Helical" evidence="7">
    <location>
        <begin position="169"/>
        <end position="186"/>
    </location>
</feature>
<feature type="transmembrane region" description="Helical" evidence="7">
    <location>
        <begin position="369"/>
        <end position="391"/>
    </location>
</feature>
<dbReference type="EMBL" id="CP053708">
    <property type="protein sequence ID" value="QKE89691.1"/>
    <property type="molecule type" value="Genomic_DNA"/>
</dbReference>
<dbReference type="KEGG" id="lck:HN018_06215"/>
<keyword evidence="9" id="KW-1185">Reference proteome</keyword>
<evidence type="ECO:0000256" key="5">
    <source>
        <dbReference type="ARBA" id="ARBA00022989"/>
    </source>
</evidence>
<feature type="transmembrane region" description="Helical" evidence="7">
    <location>
        <begin position="142"/>
        <end position="163"/>
    </location>
</feature>
<feature type="transmembrane region" description="Helical" evidence="7">
    <location>
        <begin position="83"/>
        <end position="102"/>
    </location>
</feature>
<dbReference type="Proteomes" id="UP000500767">
    <property type="component" value="Chromosome"/>
</dbReference>
<dbReference type="InterPro" id="IPR050171">
    <property type="entry name" value="MFS_Transporters"/>
</dbReference>
<protein>
    <submittedName>
        <fullName evidence="8">MFS transporter</fullName>
    </submittedName>
</protein>
<dbReference type="GO" id="GO:0022857">
    <property type="term" value="F:transmembrane transporter activity"/>
    <property type="evidence" value="ECO:0007669"/>
    <property type="project" value="InterPro"/>
</dbReference>
<evidence type="ECO:0000313" key="9">
    <source>
        <dbReference type="Proteomes" id="UP000500767"/>
    </source>
</evidence>
<accession>A0A6M8HN17</accession>
<dbReference type="SUPFAM" id="SSF103473">
    <property type="entry name" value="MFS general substrate transporter"/>
    <property type="match status" value="1"/>
</dbReference>
<dbReference type="GO" id="GO:0005886">
    <property type="term" value="C:plasma membrane"/>
    <property type="evidence" value="ECO:0007669"/>
    <property type="project" value="UniProtKB-SubCell"/>
</dbReference>
<sequence length="408" mass="42236">MSRVLAAKTETTSPTPVSLVKLVTLATLMAASTTPTPLYHRYQEHWHLAPVLLTVMFGIYALSLLCGLLTFGSISDYLGRRPVILAAIAINAVAMILFATAGGVVDLIIARMVQGLATGIAVSTLSATILDADRIRGPLINSVTPFIGMMFGAVGSSAVVTYLPAPEQTVYVILLAILVVEALLIYRTTDTIETKPGALASLRPHIAVPATVRRAFLSITPVNIASWALAGFYFSLMPSLLRVATGYTSPLVGGLVVAELALTGAGAILMLRNRPAATISIVGTICVASGVVVTLCGVALHTILPLLAGTAIAGAGLGLSVLGSMRTILPMALAHERAGLLSAYFIQSYLANSLPAIVIGLAIPRLGLLSASYVYGGVVIALALVPLVAALGSRRRPVLRVPCDSPAG</sequence>
<feature type="transmembrane region" description="Helical" evidence="7">
    <location>
        <begin position="215"/>
        <end position="236"/>
    </location>
</feature>
<dbReference type="AlphaFoldDB" id="A0A6M8HN17"/>
<reference evidence="8 9" key="1">
    <citation type="journal article" date="2014" name="World J. Microbiol. Biotechnol.">
        <title>Biodiversity and physiological characteristics of Antarctic and Arctic lichens-associated bacteria.</title>
        <authorList>
            <person name="Lee Y.M."/>
            <person name="Kim E.H."/>
            <person name="Lee H.K."/>
            <person name="Hong S.G."/>
        </authorList>
    </citation>
    <scope>NUCLEOTIDE SEQUENCE [LARGE SCALE GENOMIC DNA]</scope>
    <source>
        <strain evidence="8 9">PAMC 26569</strain>
    </source>
</reference>
<evidence type="ECO:0000256" key="6">
    <source>
        <dbReference type="ARBA" id="ARBA00023136"/>
    </source>
</evidence>
<feature type="transmembrane region" description="Helical" evidence="7">
    <location>
        <begin position="306"/>
        <end position="329"/>
    </location>
</feature>
<dbReference type="PANTHER" id="PTHR23517">
    <property type="entry name" value="RESISTANCE PROTEIN MDTM, PUTATIVE-RELATED-RELATED"/>
    <property type="match status" value="1"/>
</dbReference>
<comment type="subcellular location">
    <subcellularLocation>
        <location evidence="1">Cell membrane</location>
        <topology evidence="1">Multi-pass membrane protein</topology>
    </subcellularLocation>
</comment>
<feature type="transmembrane region" description="Helical" evidence="7">
    <location>
        <begin position="278"/>
        <end position="300"/>
    </location>
</feature>
<dbReference type="InterPro" id="IPR036259">
    <property type="entry name" value="MFS_trans_sf"/>
</dbReference>
<name>A0A6M8HN17_9PROT</name>
<proteinExistence type="predicted"/>
<keyword evidence="4 7" id="KW-0812">Transmembrane</keyword>
<evidence type="ECO:0000256" key="7">
    <source>
        <dbReference type="SAM" id="Phobius"/>
    </source>
</evidence>
<dbReference type="RefSeq" id="WP_171834680.1">
    <property type="nucleotide sequence ID" value="NZ_CP053708.1"/>
</dbReference>
<feature type="transmembrane region" description="Helical" evidence="7">
    <location>
        <begin position="251"/>
        <end position="271"/>
    </location>
</feature>